<dbReference type="GO" id="GO:0016747">
    <property type="term" value="F:acyltransferase activity, transferring groups other than amino-acyl groups"/>
    <property type="evidence" value="ECO:0007669"/>
    <property type="project" value="InterPro"/>
</dbReference>
<evidence type="ECO:0000313" key="2">
    <source>
        <dbReference type="EMBL" id="ADY12404.1"/>
    </source>
</evidence>
<keyword evidence="2" id="KW-0808">Transferase</keyword>
<dbReference type="InterPro" id="IPR016181">
    <property type="entry name" value="Acyl_CoA_acyltransferase"/>
</dbReference>
<keyword evidence="3" id="KW-1185">Reference proteome</keyword>
<feature type="domain" description="N-acetyltransferase" evidence="1">
    <location>
        <begin position="23"/>
        <end position="158"/>
    </location>
</feature>
<reference evidence="3" key="1">
    <citation type="submission" date="2011-02" db="EMBL/GenBank/DDBJ databases">
        <title>Complete sequence of Spirochaeta sp. Buddy.</title>
        <authorList>
            <person name="Lucas S."/>
            <person name="Copeland A."/>
            <person name="Lapidus A."/>
            <person name="Cheng J.-F."/>
            <person name="Goodwin L."/>
            <person name="Pitluck S."/>
            <person name="Zeytun A."/>
            <person name="Detter J.C."/>
            <person name="Han C."/>
            <person name="Tapia R."/>
            <person name="Land M."/>
            <person name="Hauser L."/>
            <person name="Kyrpides N."/>
            <person name="Ivanova N."/>
            <person name="Mikhailova N."/>
            <person name="Pagani I."/>
            <person name="Ritalahti K.M."/>
            <person name="Loeffler F.E."/>
            <person name="Woyke T."/>
        </authorList>
    </citation>
    <scope>NUCLEOTIDE SEQUENCE [LARGE SCALE GENOMIC DNA]</scope>
    <source>
        <strain evidence="3">ATCC BAA-1886 / DSM 22777 / Buddy</strain>
    </source>
</reference>
<dbReference type="InterPro" id="IPR000182">
    <property type="entry name" value="GNAT_dom"/>
</dbReference>
<dbReference type="SUPFAM" id="SSF55729">
    <property type="entry name" value="Acyl-CoA N-acyltransferases (Nat)"/>
    <property type="match status" value="1"/>
</dbReference>
<accession>F0RUP2</accession>
<sequence length="170" mass="19040">MLLLLSNMDRMEQTVIYLEAGSASLPTNAAYLALCQQVRRSVFVKEQGVSESIDFDGKDGLCAHLLLLFGDDAVGTLRIRVTENGTKLERISIVREYRKQGLGELLVRCALALAEGPVYIHAQVQSEGFYQRLGFVVQDQRIFYEADIPHKTMIWPHEKGALPCTITRPS</sequence>
<evidence type="ECO:0000259" key="1">
    <source>
        <dbReference type="PROSITE" id="PS51186"/>
    </source>
</evidence>
<evidence type="ECO:0000313" key="3">
    <source>
        <dbReference type="Proteomes" id="UP000008466"/>
    </source>
</evidence>
<name>F0RUP2_SPHGB</name>
<dbReference type="EMBL" id="CP002541">
    <property type="protein sequence ID" value="ADY12404.1"/>
    <property type="molecule type" value="Genomic_DNA"/>
</dbReference>
<dbReference type="Pfam" id="PF13673">
    <property type="entry name" value="Acetyltransf_10"/>
    <property type="match status" value="1"/>
</dbReference>
<dbReference type="Proteomes" id="UP000008466">
    <property type="component" value="Chromosome"/>
</dbReference>
<protein>
    <submittedName>
        <fullName evidence="2">GCN5-related N-acetyltransferase</fullName>
    </submittedName>
</protein>
<organism evidence="2 3">
    <name type="scientific">Sphaerochaeta globosa (strain ATCC BAA-1886 / DSM 22777 / Buddy)</name>
    <name type="common">Spirochaeta sp. (strain Buddy)</name>
    <dbReference type="NCBI Taxonomy" id="158189"/>
    <lineage>
        <taxon>Bacteria</taxon>
        <taxon>Pseudomonadati</taxon>
        <taxon>Spirochaetota</taxon>
        <taxon>Spirochaetia</taxon>
        <taxon>Spirochaetales</taxon>
        <taxon>Sphaerochaetaceae</taxon>
        <taxon>Sphaerochaeta</taxon>
    </lineage>
</organism>
<proteinExistence type="predicted"/>
<dbReference type="STRING" id="158189.SpiBuddy_0571"/>
<dbReference type="Gene3D" id="3.40.630.30">
    <property type="match status" value="1"/>
</dbReference>
<dbReference type="PROSITE" id="PS51186">
    <property type="entry name" value="GNAT"/>
    <property type="match status" value="1"/>
</dbReference>
<dbReference type="HOGENOM" id="CLU_056607_6_2_12"/>
<dbReference type="KEGG" id="sbu:SpiBuddy_0571"/>
<dbReference type="CDD" id="cd04301">
    <property type="entry name" value="NAT_SF"/>
    <property type="match status" value="1"/>
</dbReference>
<gene>
    <name evidence="2" type="ordered locus">SpiBuddy_0571</name>
</gene>
<dbReference type="eggNOG" id="COG2153">
    <property type="taxonomic scope" value="Bacteria"/>
</dbReference>
<dbReference type="AlphaFoldDB" id="F0RUP2"/>